<accession>K0TPA2</accession>
<keyword evidence="3" id="KW-1133">Transmembrane helix</keyword>
<keyword evidence="3" id="KW-0472">Membrane</keyword>
<dbReference type="EMBL" id="AGNL01003812">
    <property type="protein sequence ID" value="EJK74297.1"/>
    <property type="molecule type" value="Genomic_DNA"/>
</dbReference>
<feature type="transmembrane region" description="Helical" evidence="3">
    <location>
        <begin position="254"/>
        <end position="273"/>
    </location>
</feature>
<feature type="transmembrane region" description="Helical" evidence="3">
    <location>
        <begin position="466"/>
        <end position="483"/>
    </location>
</feature>
<reference evidence="5 6" key="1">
    <citation type="journal article" date="2012" name="Genome Biol.">
        <title>Genome and low-iron response of an oceanic diatom adapted to chronic iron limitation.</title>
        <authorList>
            <person name="Lommer M."/>
            <person name="Specht M."/>
            <person name="Roy A.S."/>
            <person name="Kraemer L."/>
            <person name="Andreson R."/>
            <person name="Gutowska M.A."/>
            <person name="Wolf J."/>
            <person name="Bergner S.V."/>
            <person name="Schilhabel M.B."/>
            <person name="Klostermeier U.C."/>
            <person name="Beiko R.G."/>
            <person name="Rosenstiel P."/>
            <person name="Hippler M."/>
            <person name="Laroche J."/>
        </authorList>
    </citation>
    <scope>NUCLEOTIDE SEQUENCE [LARGE SCALE GENOMIC DNA]</scope>
    <source>
        <strain evidence="5 6">CCMP1005</strain>
    </source>
</reference>
<evidence type="ECO:0000256" key="3">
    <source>
        <dbReference type="SAM" id="Phobius"/>
    </source>
</evidence>
<feature type="compositionally biased region" description="Basic and acidic residues" evidence="2">
    <location>
        <begin position="25"/>
        <end position="36"/>
    </location>
</feature>
<comment type="caution">
    <text evidence="5">The sequence shown here is derived from an EMBL/GenBank/DDBJ whole genome shotgun (WGS) entry which is preliminary data.</text>
</comment>
<name>K0TPA2_THAOC</name>
<feature type="region of interest" description="Disordered" evidence="2">
    <location>
        <begin position="657"/>
        <end position="707"/>
    </location>
</feature>
<feature type="transmembrane region" description="Helical" evidence="3">
    <location>
        <begin position="395"/>
        <end position="412"/>
    </location>
</feature>
<evidence type="ECO:0000256" key="2">
    <source>
        <dbReference type="SAM" id="MobiDB-lite"/>
    </source>
</evidence>
<dbReference type="Proteomes" id="UP000266841">
    <property type="component" value="Unassembled WGS sequence"/>
</dbReference>
<protein>
    <recommendedName>
        <fullName evidence="4">Threonine/serine exporter-like N-terminal domain-containing protein</fullName>
    </recommendedName>
</protein>
<feature type="compositionally biased region" description="Acidic residues" evidence="2">
    <location>
        <begin position="692"/>
        <end position="707"/>
    </location>
</feature>
<dbReference type="InterPro" id="IPR010619">
    <property type="entry name" value="ThrE-like_N"/>
</dbReference>
<evidence type="ECO:0000313" key="6">
    <source>
        <dbReference type="Proteomes" id="UP000266841"/>
    </source>
</evidence>
<dbReference type="AlphaFoldDB" id="K0TPA2"/>
<dbReference type="PANTHER" id="PTHR31082">
    <property type="entry name" value="PHEROMONE-REGULATED MEMBRANE PROTEIN 10"/>
    <property type="match status" value="1"/>
</dbReference>
<proteinExistence type="inferred from homology"/>
<dbReference type="InterPro" id="IPR051361">
    <property type="entry name" value="ThrE/Ser_Exporter"/>
</dbReference>
<sequence>MLHLAPRRTSALAASPPIEPPTRFQHAEAEGRRPDAPGHPVSGLLVPPTAPRAKIREVGMKMPRLHISPSRPFSRSRRSMNRTIETSERKFDVKTLPDDMRRVHDKLASRFGEEYALLWVFTLRTATELHRAWHMTLLTSALLLQIKKKFGLRMTWNLGVFKCIFRVEDGDYEIHRKVPYDYDSEYQDIYYRIAEALIEEQITVHEALIYQTEAKHGLHTSRIGRFLRDFPGRLVLYPFQASTIAYIFFEAKFYDMGVAAVVGLAAGLMEYALSHVGGQAKVLIDVVVGLTVGIISGLWYDYRRFCVPSVFLGVLYWFFYGTAFVVGILEIIAGELETGVTRFIAVSVKTFVLSLGASLGLMISVGGDALKTWQESQSDEYCEPGQDMRHYWWRYPMYIASSVAVLGQYRLVSVIDYASQYPRALIVMTVGYAVQYESFIGFGQFYSVDGNDAFTEDHLDTAASNVAGAAAATVTALFLSWFINTHKQYYRDRVLNKVEDPSAMGNFIFGAMRLSTYILGTIGLLRESDYQRLDLDEKLTKQKSELDDETHERQRYEVTQEEENLFLELLVSSEDLNPWAILMPAVYQLVPGSVIAKLWFASIFPPSPDDPNGTSTDSVFSNLMVVSVSLALGLIFGFAIVQTVVWVVGKCNPRESESKEKTRLMRQEMMEGMYTSPETPEDDPASIRPEDKEEESADSMAEEEISS</sequence>
<feature type="transmembrane region" description="Helical" evidence="3">
    <location>
        <begin position="620"/>
        <end position="649"/>
    </location>
</feature>
<gene>
    <name evidence="5" type="ORF">THAOC_04035</name>
</gene>
<dbReference type="OrthoDB" id="413008at2759"/>
<feature type="transmembrane region" description="Helical" evidence="3">
    <location>
        <begin position="282"/>
        <end position="302"/>
    </location>
</feature>
<evidence type="ECO:0000313" key="5">
    <source>
        <dbReference type="EMBL" id="EJK74297.1"/>
    </source>
</evidence>
<dbReference type="Pfam" id="PF06738">
    <property type="entry name" value="ThrE"/>
    <property type="match status" value="1"/>
</dbReference>
<dbReference type="GO" id="GO:0022857">
    <property type="term" value="F:transmembrane transporter activity"/>
    <property type="evidence" value="ECO:0007669"/>
    <property type="project" value="InterPro"/>
</dbReference>
<dbReference type="PANTHER" id="PTHR31082:SF4">
    <property type="entry name" value="PHEROMONE-REGULATED MEMBRANE PROTEIN 10"/>
    <property type="match status" value="1"/>
</dbReference>
<feature type="domain" description="Threonine/serine exporter-like N-terminal" evidence="4">
    <location>
        <begin position="237"/>
        <end position="363"/>
    </location>
</feature>
<evidence type="ECO:0000259" key="4">
    <source>
        <dbReference type="Pfam" id="PF06738"/>
    </source>
</evidence>
<keyword evidence="6" id="KW-1185">Reference proteome</keyword>
<feature type="compositionally biased region" description="Basic and acidic residues" evidence="2">
    <location>
        <begin position="657"/>
        <end position="669"/>
    </location>
</feature>
<feature type="transmembrane region" description="Helical" evidence="3">
    <location>
        <begin position="424"/>
        <end position="446"/>
    </location>
</feature>
<feature type="region of interest" description="Disordered" evidence="2">
    <location>
        <begin position="1"/>
        <end position="47"/>
    </location>
</feature>
<feature type="transmembrane region" description="Helical" evidence="3">
    <location>
        <begin position="314"/>
        <end position="332"/>
    </location>
</feature>
<evidence type="ECO:0000256" key="1">
    <source>
        <dbReference type="ARBA" id="ARBA00034125"/>
    </source>
</evidence>
<feature type="transmembrane region" description="Helical" evidence="3">
    <location>
        <begin position="344"/>
        <end position="365"/>
    </location>
</feature>
<comment type="similarity">
    <text evidence="1">Belongs to the ThrE exporter (TC 2.A.79) family.</text>
</comment>
<keyword evidence="3" id="KW-0812">Transmembrane</keyword>
<organism evidence="5 6">
    <name type="scientific">Thalassiosira oceanica</name>
    <name type="common">Marine diatom</name>
    <dbReference type="NCBI Taxonomy" id="159749"/>
    <lineage>
        <taxon>Eukaryota</taxon>
        <taxon>Sar</taxon>
        <taxon>Stramenopiles</taxon>
        <taxon>Ochrophyta</taxon>
        <taxon>Bacillariophyta</taxon>
        <taxon>Coscinodiscophyceae</taxon>
        <taxon>Thalassiosirophycidae</taxon>
        <taxon>Thalassiosirales</taxon>
        <taxon>Thalassiosiraceae</taxon>
        <taxon>Thalassiosira</taxon>
    </lineage>
</organism>